<reference evidence="3" key="2">
    <citation type="submission" date="2025-08" db="UniProtKB">
        <authorList>
            <consortium name="RefSeq"/>
        </authorList>
    </citation>
    <scope>IDENTIFICATION</scope>
    <source>
        <tissue evidence="3">Young leaves</tissue>
    </source>
</reference>
<dbReference type="PANTHER" id="PTHR31170">
    <property type="entry name" value="BNAC04G53230D PROTEIN"/>
    <property type="match status" value="1"/>
</dbReference>
<proteinExistence type="predicted"/>
<gene>
    <name evidence="3" type="primary">LOC113853187</name>
</gene>
<evidence type="ECO:0000313" key="3">
    <source>
        <dbReference type="RefSeq" id="XP_027339486.1"/>
    </source>
</evidence>
<protein>
    <submittedName>
        <fullName evidence="3">UPF0481 protein At3g47200-like</fullName>
    </submittedName>
</protein>
<dbReference type="KEGG" id="aprc:113853187"/>
<feature type="transmembrane region" description="Helical" evidence="1">
    <location>
        <begin position="285"/>
        <end position="310"/>
    </location>
</feature>
<evidence type="ECO:0000256" key="1">
    <source>
        <dbReference type="SAM" id="Phobius"/>
    </source>
</evidence>
<dbReference type="InterPro" id="IPR004158">
    <property type="entry name" value="DUF247_pln"/>
</dbReference>
<name>A0A8B8K719_ABRPR</name>
<keyword evidence="1" id="KW-1133">Transmembrane helix</keyword>
<dbReference type="GeneID" id="113853187"/>
<dbReference type="AlphaFoldDB" id="A0A8B8K719"/>
<reference evidence="2" key="1">
    <citation type="journal article" date="2019" name="Toxins">
        <title>Detection of Abrin-Like and Prepropulchellin-Like Toxin Genes and Transcripts Using Whole Genome Sequencing and Full-Length Transcript Sequencing of Abrus precatorius.</title>
        <authorList>
            <person name="Hovde B.T."/>
            <person name="Daligault H.E."/>
            <person name="Hanschen E.R."/>
            <person name="Kunde Y.A."/>
            <person name="Johnson M.B."/>
            <person name="Starkenburg S.R."/>
            <person name="Johnson S.L."/>
        </authorList>
    </citation>
    <scope>NUCLEOTIDE SEQUENCE [LARGE SCALE GENOMIC DNA]</scope>
</reference>
<dbReference type="Proteomes" id="UP000694853">
    <property type="component" value="Unplaced"/>
</dbReference>
<dbReference type="PANTHER" id="PTHR31170:SF21">
    <property type="match status" value="1"/>
</dbReference>
<keyword evidence="1" id="KW-0812">Transmembrane</keyword>
<accession>A0A8B8K719</accession>
<organism evidence="2 3">
    <name type="scientific">Abrus precatorius</name>
    <name type="common">Indian licorice</name>
    <name type="synonym">Glycine abrus</name>
    <dbReference type="NCBI Taxonomy" id="3816"/>
    <lineage>
        <taxon>Eukaryota</taxon>
        <taxon>Viridiplantae</taxon>
        <taxon>Streptophyta</taxon>
        <taxon>Embryophyta</taxon>
        <taxon>Tracheophyta</taxon>
        <taxon>Spermatophyta</taxon>
        <taxon>Magnoliopsida</taxon>
        <taxon>eudicotyledons</taxon>
        <taxon>Gunneridae</taxon>
        <taxon>Pentapetalae</taxon>
        <taxon>rosids</taxon>
        <taxon>fabids</taxon>
        <taxon>Fabales</taxon>
        <taxon>Fabaceae</taxon>
        <taxon>Papilionoideae</taxon>
        <taxon>50 kb inversion clade</taxon>
        <taxon>NPAAA clade</taxon>
        <taxon>indigoferoid/millettioid clade</taxon>
        <taxon>Abreae</taxon>
        <taxon>Abrus</taxon>
    </lineage>
</organism>
<keyword evidence="2" id="KW-1185">Reference proteome</keyword>
<dbReference type="OrthoDB" id="1842647at2759"/>
<sequence>MMLIDASFIIQLLRDLSHNQFKQVPSLSRWMLPTIRRELIMLENQLPLFVLNKLFELTNDSSPDQPSTNLNDLAFRFFYRLLQSDSSHIPECYQAYKFEIEHVLDLLRYNIRPPNVKGEEVSRGIQKQMIHSATELKDAGVKIKVDEDRELLDITFGRKWGVLTRELTIPRLHISDHRGTVFRNIVAFEKCHKRCNPDVTTYLFFFNRLINSEEDVALLHYKGVLHHSLGNDERVADLINDIAKEILADVNESYLYKVVNEANKYFDTAYAKTRASIVRNYLTSWAVGISTVGALLALYFTFIQTICGFADAFKSLESKRFSDIFRDALVLPFRDSPTPNSAVLVDTDAKT</sequence>
<keyword evidence="1" id="KW-0472">Membrane</keyword>
<evidence type="ECO:0000313" key="2">
    <source>
        <dbReference type="Proteomes" id="UP000694853"/>
    </source>
</evidence>
<dbReference type="Pfam" id="PF03140">
    <property type="entry name" value="DUF247"/>
    <property type="match status" value="1"/>
</dbReference>
<dbReference type="RefSeq" id="XP_027339486.1">
    <property type="nucleotide sequence ID" value="XM_027483685.1"/>
</dbReference>